<dbReference type="EMBL" id="JAATEM010000008">
    <property type="protein sequence ID" value="NJP50044.1"/>
    <property type="molecule type" value="Genomic_DNA"/>
</dbReference>
<dbReference type="PANTHER" id="PTHR46796">
    <property type="entry name" value="HTH-TYPE TRANSCRIPTIONAL ACTIVATOR RHAS-RELATED"/>
    <property type="match status" value="1"/>
</dbReference>
<dbReference type="Gene3D" id="1.10.10.60">
    <property type="entry name" value="Homeodomain-like"/>
    <property type="match status" value="1"/>
</dbReference>
<accession>A0ABX1A0Y9</accession>
<dbReference type="InterPro" id="IPR035418">
    <property type="entry name" value="AraC-bd_2"/>
</dbReference>
<dbReference type="Proteomes" id="UP000730591">
    <property type="component" value="Unassembled WGS sequence"/>
</dbReference>
<organism evidence="5 6">
    <name type="scientific">Streptomyces composti</name>
    <dbReference type="NCBI Taxonomy" id="2720025"/>
    <lineage>
        <taxon>Bacteria</taxon>
        <taxon>Bacillati</taxon>
        <taxon>Actinomycetota</taxon>
        <taxon>Actinomycetes</taxon>
        <taxon>Kitasatosporales</taxon>
        <taxon>Streptomycetaceae</taxon>
        <taxon>Streptomyces</taxon>
    </lineage>
</organism>
<dbReference type="SMART" id="SM00342">
    <property type="entry name" value="HTH_ARAC"/>
    <property type="match status" value="1"/>
</dbReference>
<evidence type="ECO:0000256" key="1">
    <source>
        <dbReference type="ARBA" id="ARBA00023015"/>
    </source>
</evidence>
<dbReference type="InterPro" id="IPR009057">
    <property type="entry name" value="Homeodomain-like_sf"/>
</dbReference>
<keyword evidence="3" id="KW-0804">Transcription</keyword>
<dbReference type="InterPro" id="IPR018060">
    <property type="entry name" value="HTH_AraC"/>
</dbReference>
<feature type="domain" description="HTH araC/xylS-type" evidence="4">
    <location>
        <begin position="218"/>
        <end position="319"/>
    </location>
</feature>
<dbReference type="Pfam" id="PF14525">
    <property type="entry name" value="AraC_binding_2"/>
    <property type="match status" value="1"/>
</dbReference>
<dbReference type="SUPFAM" id="SSF46689">
    <property type="entry name" value="Homeodomain-like"/>
    <property type="match status" value="1"/>
</dbReference>
<evidence type="ECO:0000256" key="3">
    <source>
        <dbReference type="ARBA" id="ARBA00023163"/>
    </source>
</evidence>
<keyword evidence="2" id="KW-0238">DNA-binding</keyword>
<evidence type="ECO:0000313" key="6">
    <source>
        <dbReference type="Proteomes" id="UP000730591"/>
    </source>
</evidence>
<protein>
    <submittedName>
        <fullName evidence="5">Helix-turn-helix domain-containing protein</fullName>
    </submittedName>
</protein>
<evidence type="ECO:0000256" key="2">
    <source>
        <dbReference type="ARBA" id="ARBA00023125"/>
    </source>
</evidence>
<dbReference type="InterPro" id="IPR020449">
    <property type="entry name" value="Tscrpt_reg_AraC-type_HTH"/>
</dbReference>
<dbReference type="PRINTS" id="PR00032">
    <property type="entry name" value="HTHARAC"/>
</dbReference>
<gene>
    <name evidence="5" type="ORF">HCJ93_08150</name>
</gene>
<reference evidence="5 6" key="1">
    <citation type="submission" date="2020-03" db="EMBL/GenBank/DDBJ databases">
        <title>WGS of actinomycetes isolated from Thailand.</title>
        <authorList>
            <person name="Thawai C."/>
        </authorList>
    </citation>
    <scope>NUCLEOTIDE SEQUENCE [LARGE SCALE GENOMIC DNA]</scope>
    <source>
        <strain evidence="5 6">SBST2-5</strain>
    </source>
</reference>
<name>A0ABX1A0Y9_9ACTN</name>
<sequence length="330" mass="37117">MLVTEFSTQAVAPPERFALFEEVSAGTHLRNLLRSDDREDFRARLRVVDLGELQLSAQSFPHLEVVRTAEQIRRADPEVYMINCVLHGQAGLSHTGRHTTPRVGDLVVLDSSRPFEAHRRTVPDGWSQLTVQLPHRMLPLPERTVRQVLALPIDGRSGMGGVFARWLGDLNARADEFTAADVPALTSVILDLLASVIAGCLQAEERLSPKTRRTALRARIQAFVERHLADPDLTPRAVAEAHHISLRHLQQLFAEDGTSPAAWIRHRRLERCRRDLADPGLDARPVQAIAARWGFTDPAHFSRLFRAAYGMPPREYRTMTGARRNRRADT</sequence>
<dbReference type="InterPro" id="IPR050204">
    <property type="entry name" value="AraC_XylS_family_regulators"/>
</dbReference>
<dbReference type="PROSITE" id="PS01124">
    <property type="entry name" value="HTH_ARAC_FAMILY_2"/>
    <property type="match status" value="1"/>
</dbReference>
<keyword evidence="1" id="KW-0805">Transcription regulation</keyword>
<evidence type="ECO:0000259" key="4">
    <source>
        <dbReference type="PROSITE" id="PS01124"/>
    </source>
</evidence>
<dbReference type="Pfam" id="PF12833">
    <property type="entry name" value="HTH_18"/>
    <property type="match status" value="1"/>
</dbReference>
<dbReference type="PANTHER" id="PTHR46796:SF6">
    <property type="entry name" value="ARAC SUBFAMILY"/>
    <property type="match status" value="1"/>
</dbReference>
<proteinExistence type="predicted"/>
<evidence type="ECO:0000313" key="5">
    <source>
        <dbReference type="EMBL" id="NJP50044.1"/>
    </source>
</evidence>
<dbReference type="RefSeq" id="WP_167992510.1">
    <property type="nucleotide sequence ID" value="NZ_JAATEM010000008.1"/>
</dbReference>
<comment type="caution">
    <text evidence="5">The sequence shown here is derived from an EMBL/GenBank/DDBJ whole genome shotgun (WGS) entry which is preliminary data.</text>
</comment>
<keyword evidence="6" id="KW-1185">Reference proteome</keyword>